<dbReference type="OMA" id="YPIMEIT"/>
<organism evidence="3 4">
    <name type="scientific">Chenopodium quinoa</name>
    <name type="common">Quinoa</name>
    <dbReference type="NCBI Taxonomy" id="63459"/>
    <lineage>
        <taxon>Eukaryota</taxon>
        <taxon>Viridiplantae</taxon>
        <taxon>Streptophyta</taxon>
        <taxon>Embryophyta</taxon>
        <taxon>Tracheophyta</taxon>
        <taxon>Spermatophyta</taxon>
        <taxon>Magnoliopsida</taxon>
        <taxon>eudicotyledons</taxon>
        <taxon>Gunneridae</taxon>
        <taxon>Pentapetalae</taxon>
        <taxon>Caryophyllales</taxon>
        <taxon>Chenopodiaceae</taxon>
        <taxon>Chenopodioideae</taxon>
        <taxon>Atripliceae</taxon>
        <taxon>Chenopodium</taxon>
    </lineage>
</organism>
<evidence type="ECO:0000259" key="1">
    <source>
        <dbReference type="Pfam" id="PF00646"/>
    </source>
</evidence>
<evidence type="ECO:0008006" key="5">
    <source>
        <dbReference type="Google" id="ProtNLM"/>
    </source>
</evidence>
<dbReference type="RefSeq" id="XP_021749599.1">
    <property type="nucleotide sequence ID" value="XM_021893907.1"/>
</dbReference>
<dbReference type="Pfam" id="PF00646">
    <property type="entry name" value="F-box"/>
    <property type="match status" value="1"/>
</dbReference>
<feature type="domain" description="F-box" evidence="1">
    <location>
        <begin position="12"/>
        <end position="47"/>
    </location>
</feature>
<dbReference type="KEGG" id="cqi:110715341"/>
<sequence length="383" mass="43870">MRNSSNTISNKWEDLPNEILEIIAKHLQSRIDVFRFRAISTSWRSVVPLSHRQTQSSLTLPPPFTAAAVLSPVTICRLQHHSGGASVLMKVVESISGELQLLNPLSTKTCKGNSSVRRTINLVDLRLTELYRGFRLIFDSIPTNFYVKKVVLFYDFGILALFELGELRFWGFGDKNWTNLGNEGDCYDDVMRYKNQFYVINNLGIVYWIDKCRNLVQYSPPLCGFGHLKNLLVSEAQFYVVDFYMEEDAARVQAAMFEEPGVRGRRRTVDMKVYKLDEEWGTWVDVKSLEDRIFVLGKEVCVSVSVQDFPGCRGNCIYFVDASDTKTEFQTLGETFKRFVGRVFRFDNGSVRAVQCFPAYNKLFSPHMNWPLAISSSRDDVAV</sequence>
<dbReference type="InterPro" id="IPR051304">
    <property type="entry name" value="SCF_F-box_domain"/>
</dbReference>
<dbReference type="GeneID" id="110715341"/>
<dbReference type="InterPro" id="IPR001810">
    <property type="entry name" value="F-box_dom"/>
</dbReference>
<dbReference type="InterPro" id="IPR005174">
    <property type="entry name" value="KIB1-4_b-propeller"/>
</dbReference>
<feature type="domain" description="KIB1-4 beta-propeller" evidence="2">
    <location>
        <begin position="88"/>
        <end position="325"/>
    </location>
</feature>
<reference evidence="3" key="2">
    <citation type="submission" date="2021-03" db="UniProtKB">
        <authorList>
            <consortium name="EnsemblPlants"/>
        </authorList>
    </citation>
    <scope>IDENTIFICATION</scope>
</reference>
<dbReference type="EnsemblPlants" id="AUR62037290-RA">
    <property type="protein sequence ID" value="AUR62037290-RA:cds"/>
    <property type="gene ID" value="AUR62037290"/>
</dbReference>
<dbReference type="Proteomes" id="UP000596660">
    <property type="component" value="Unplaced"/>
</dbReference>
<accession>A0A803MYL0</accession>
<reference evidence="3" key="1">
    <citation type="journal article" date="2017" name="Nature">
        <title>The genome of Chenopodium quinoa.</title>
        <authorList>
            <person name="Jarvis D.E."/>
            <person name="Ho Y.S."/>
            <person name="Lightfoot D.J."/>
            <person name="Schmoeckel S.M."/>
            <person name="Li B."/>
            <person name="Borm T.J.A."/>
            <person name="Ohyanagi H."/>
            <person name="Mineta K."/>
            <person name="Michell C.T."/>
            <person name="Saber N."/>
            <person name="Kharbatia N.M."/>
            <person name="Rupper R.R."/>
            <person name="Sharp A.R."/>
            <person name="Dally N."/>
            <person name="Boughton B.A."/>
            <person name="Woo Y.H."/>
            <person name="Gao G."/>
            <person name="Schijlen E.G.W.M."/>
            <person name="Guo X."/>
            <person name="Momin A.A."/>
            <person name="Negrao S."/>
            <person name="Al-Babili S."/>
            <person name="Gehring C."/>
            <person name="Roessner U."/>
            <person name="Jung C."/>
            <person name="Murphy K."/>
            <person name="Arold S.T."/>
            <person name="Gojobori T."/>
            <person name="van der Linden C.G."/>
            <person name="van Loo E.N."/>
            <person name="Jellen E.N."/>
            <person name="Maughan P.J."/>
            <person name="Tester M."/>
        </authorList>
    </citation>
    <scope>NUCLEOTIDE SEQUENCE [LARGE SCALE GENOMIC DNA]</scope>
    <source>
        <strain evidence="3">cv. PI 614886</strain>
    </source>
</reference>
<dbReference type="CDD" id="cd09917">
    <property type="entry name" value="F-box_SF"/>
    <property type="match status" value="1"/>
</dbReference>
<dbReference type="Gramene" id="AUR62037290-RA">
    <property type="protein sequence ID" value="AUR62037290-RA:cds"/>
    <property type="gene ID" value="AUR62037290"/>
</dbReference>
<evidence type="ECO:0000313" key="4">
    <source>
        <dbReference type="Proteomes" id="UP000596660"/>
    </source>
</evidence>
<keyword evidence="4" id="KW-1185">Reference proteome</keyword>
<protein>
    <recommendedName>
        <fullName evidence="5">F-box domain-containing protein</fullName>
    </recommendedName>
</protein>
<evidence type="ECO:0000259" key="2">
    <source>
        <dbReference type="Pfam" id="PF03478"/>
    </source>
</evidence>
<dbReference type="Pfam" id="PF03478">
    <property type="entry name" value="Beta-prop_KIB1-4"/>
    <property type="match status" value="1"/>
</dbReference>
<dbReference type="AlphaFoldDB" id="A0A803MYL0"/>
<dbReference type="PANTHER" id="PTHR47123:SF6">
    <property type="entry name" value="F-BOX PROTEIN SKIP23-LIKE ISOFORM X1"/>
    <property type="match status" value="1"/>
</dbReference>
<dbReference type="PANTHER" id="PTHR47123">
    <property type="entry name" value="F-BOX PROTEIN SKIP23"/>
    <property type="match status" value="1"/>
</dbReference>
<gene>
    <name evidence="3" type="primary">LOC110715341</name>
</gene>
<proteinExistence type="predicted"/>
<name>A0A803MYL0_CHEQI</name>
<evidence type="ECO:0000313" key="3">
    <source>
        <dbReference type="EnsemblPlants" id="AUR62037290-RA:cds"/>
    </source>
</evidence>
<dbReference type="OrthoDB" id="638130at2759"/>